<dbReference type="Proteomes" id="UP000643701">
    <property type="component" value="Unassembled WGS sequence"/>
</dbReference>
<keyword evidence="3" id="KW-1185">Reference proteome</keyword>
<dbReference type="EMBL" id="JAANAS010000044">
    <property type="protein sequence ID" value="NGZ89847.1"/>
    <property type="molecule type" value="Genomic_DNA"/>
</dbReference>
<reference evidence="2" key="1">
    <citation type="submission" date="2020-03" db="EMBL/GenBank/DDBJ databases">
        <title>Psychroflexus Maritimus sp. nov., isolate from marine sediment.</title>
        <authorList>
            <person name="Zhong Y.-L."/>
        </authorList>
    </citation>
    <scope>NUCLEOTIDE SEQUENCE</scope>
    <source>
        <strain evidence="2">C1</strain>
    </source>
</reference>
<evidence type="ECO:0000313" key="2">
    <source>
        <dbReference type="EMBL" id="NGZ89847.1"/>
    </source>
</evidence>
<name>A0A967ACP4_9FLAO</name>
<proteinExistence type="predicted"/>
<dbReference type="AlphaFoldDB" id="A0A967ACP4"/>
<feature type="chain" id="PRO_5037996314" description="Outer membrane protein beta-barrel domain-containing protein" evidence="1">
    <location>
        <begin position="24"/>
        <end position="237"/>
    </location>
</feature>
<dbReference type="InterPro" id="IPR046111">
    <property type="entry name" value="DUF6048"/>
</dbReference>
<dbReference type="Pfam" id="PF19515">
    <property type="entry name" value="DUF6048"/>
    <property type="match status" value="1"/>
</dbReference>
<organism evidence="2 3">
    <name type="scientific">Psychroflexus maritimus</name>
    <dbReference type="NCBI Taxonomy" id="2714865"/>
    <lineage>
        <taxon>Bacteria</taxon>
        <taxon>Pseudomonadati</taxon>
        <taxon>Bacteroidota</taxon>
        <taxon>Flavobacteriia</taxon>
        <taxon>Flavobacteriales</taxon>
        <taxon>Flavobacteriaceae</taxon>
        <taxon>Psychroflexus</taxon>
    </lineage>
</organism>
<evidence type="ECO:0000256" key="1">
    <source>
        <dbReference type="SAM" id="SignalP"/>
    </source>
</evidence>
<dbReference type="RefSeq" id="WP_166400107.1">
    <property type="nucleotide sequence ID" value="NZ_JAANAS010000044.1"/>
</dbReference>
<keyword evidence="1" id="KW-0732">Signal</keyword>
<gene>
    <name evidence="2" type="ORF">G7034_06230</name>
</gene>
<accession>A0A967ACP4</accession>
<evidence type="ECO:0000313" key="3">
    <source>
        <dbReference type="Proteomes" id="UP000643701"/>
    </source>
</evidence>
<sequence>MKKLYIYIFSISVFCLLASQATAQQDSISYKQRYGLMVNTDLIKLGRTALEENYKGFEVGADFRLTEKIWLSGELGADDYLFDEGNLMVNSTGAYFKAGGIYNFHTNWIGMDNFLFGGFRAGFATFSHTLEEFTVTVRDGFFPPDIRTPGTSFNNLNATWVEFMAGVRAEVFKNLYLGLNIQLKFLTTQSDLNNFDNLFVPGYNITNDTSSFGFGFGYTIHYLFPIYSKTIKQAIDN</sequence>
<protein>
    <recommendedName>
        <fullName evidence="4">Outer membrane protein beta-barrel domain-containing protein</fullName>
    </recommendedName>
</protein>
<comment type="caution">
    <text evidence="2">The sequence shown here is derived from an EMBL/GenBank/DDBJ whole genome shotgun (WGS) entry which is preliminary data.</text>
</comment>
<evidence type="ECO:0008006" key="4">
    <source>
        <dbReference type="Google" id="ProtNLM"/>
    </source>
</evidence>
<feature type="signal peptide" evidence="1">
    <location>
        <begin position="1"/>
        <end position="23"/>
    </location>
</feature>